<keyword evidence="2" id="KW-0472">Membrane</keyword>
<keyword evidence="2" id="KW-1133">Transmembrane helix</keyword>
<feature type="transmembrane region" description="Helical" evidence="2">
    <location>
        <begin position="131"/>
        <end position="152"/>
    </location>
</feature>
<evidence type="ECO:0000313" key="4">
    <source>
        <dbReference type="Proteomes" id="UP001189429"/>
    </source>
</evidence>
<keyword evidence="4" id="KW-1185">Reference proteome</keyword>
<evidence type="ECO:0000256" key="2">
    <source>
        <dbReference type="SAM" id="Phobius"/>
    </source>
</evidence>
<comment type="caution">
    <text evidence="3">The sequence shown here is derived from an EMBL/GenBank/DDBJ whole genome shotgun (WGS) entry which is preliminary data.</text>
</comment>
<reference evidence="3" key="1">
    <citation type="submission" date="2023-10" db="EMBL/GenBank/DDBJ databases">
        <authorList>
            <person name="Chen Y."/>
            <person name="Shah S."/>
            <person name="Dougan E. K."/>
            <person name="Thang M."/>
            <person name="Chan C."/>
        </authorList>
    </citation>
    <scope>NUCLEOTIDE SEQUENCE [LARGE SCALE GENOMIC DNA]</scope>
</reference>
<accession>A0ABN9PAU9</accession>
<evidence type="ECO:0000256" key="1">
    <source>
        <dbReference type="SAM" id="MobiDB-lite"/>
    </source>
</evidence>
<feature type="transmembrane region" description="Helical" evidence="2">
    <location>
        <begin position="89"/>
        <end position="110"/>
    </location>
</feature>
<protein>
    <recommendedName>
        <fullName evidence="5">Transmembrane protein 175</fullName>
    </recommendedName>
</protein>
<evidence type="ECO:0000313" key="3">
    <source>
        <dbReference type="EMBL" id="CAK0789096.1"/>
    </source>
</evidence>
<proteinExistence type="predicted"/>
<dbReference type="EMBL" id="CAUYUJ010000170">
    <property type="protein sequence ID" value="CAK0789096.1"/>
    <property type="molecule type" value="Genomic_DNA"/>
</dbReference>
<feature type="transmembrane region" description="Helical" evidence="2">
    <location>
        <begin position="47"/>
        <end position="69"/>
    </location>
</feature>
<feature type="compositionally biased region" description="Basic and acidic residues" evidence="1">
    <location>
        <begin position="372"/>
        <end position="384"/>
    </location>
</feature>
<feature type="compositionally biased region" description="Low complexity" evidence="1">
    <location>
        <begin position="353"/>
        <end position="368"/>
    </location>
</feature>
<feature type="region of interest" description="Disordered" evidence="1">
    <location>
        <begin position="297"/>
        <end position="440"/>
    </location>
</feature>
<sequence>MCGCCRGCIHRCKTTTKSIADVDYVPGIERGRETFTDRFLYWRGTHLLLCLGCWVVAGILELIDAALGMKTMMDGIPEDLKQVMGRMVLAQQIAEFAGVGVSLIALYYCFESYQHSRPVQFGHSVTLLRRSWVINFGFPFVIYLGFPFALLFNKTLMDQKICTTALASYVRSGPYARDALVMAANHAGDGELAQVGTAAPPRHETELEGWQGAAWCTRRDWSVLLFGTPPSMPMALGFEVPSQGILPTAVHYMEGLTDSRCTEAPSAPLAMLEAASLPGVDGGAAAGAAGAAGTANPGLERHGVGPGATAGWAVGADGSLDARPPGGDAGRAGEASRPARRGRAAALLRRESGGAAAAAPLRASGLAEEQSAGERPEKRSKAEEDPAEEDPAGEPPKESSKTSKALKTAVCTAARTTGANREGVPQKLPQERGLGHLGRG</sequence>
<gene>
    <name evidence="3" type="ORF">PCOR1329_LOCUS765</name>
</gene>
<feature type="compositionally biased region" description="Low complexity" evidence="1">
    <location>
        <begin position="321"/>
        <end position="336"/>
    </location>
</feature>
<dbReference type="Proteomes" id="UP001189429">
    <property type="component" value="Unassembled WGS sequence"/>
</dbReference>
<name>A0ABN9PAU9_9DINO</name>
<evidence type="ECO:0008006" key="5">
    <source>
        <dbReference type="Google" id="ProtNLM"/>
    </source>
</evidence>
<organism evidence="3 4">
    <name type="scientific">Prorocentrum cordatum</name>
    <dbReference type="NCBI Taxonomy" id="2364126"/>
    <lineage>
        <taxon>Eukaryota</taxon>
        <taxon>Sar</taxon>
        <taxon>Alveolata</taxon>
        <taxon>Dinophyceae</taxon>
        <taxon>Prorocentrales</taxon>
        <taxon>Prorocentraceae</taxon>
        <taxon>Prorocentrum</taxon>
    </lineage>
</organism>
<keyword evidence="2" id="KW-0812">Transmembrane</keyword>